<keyword evidence="2" id="KW-0472">Membrane</keyword>
<feature type="transmembrane region" description="Helical" evidence="2">
    <location>
        <begin position="183"/>
        <end position="204"/>
    </location>
</feature>
<gene>
    <name evidence="3" type="ORF">KIN20_014128</name>
</gene>
<dbReference type="AlphaFoldDB" id="A0AAD5MD53"/>
<feature type="region of interest" description="Disordered" evidence="1">
    <location>
        <begin position="66"/>
        <end position="88"/>
    </location>
</feature>
<keyword evidence="2" id="KW-0812">Transmembrane</keyword>
<name>A0AAD5MD53_PARTN</name>
<feature type="compositionally biased region" description="Polar residues" evidence="1">
    <location>
        <begin position="66"/>
        <end position="84"/>
    </location>
</feature>
<organism evidence="3 4">
    <name type="scientific">Parelaphostrongylus tenuis</name>
    <name type="common">Meningeal worm</name>
    <dbReference type="NCBI Taxonomy" id="148309"/>
    <lineage>
        <taxon>Eukaryota</taxon>
        <taxon>Metazoa</taxon>
        <taxon>Ecdysozoa</taxon>
        <taxon>Nematoda</taxon>
        <taxon>Chromadorea</taxon>
        <taxon>Rhabditida</taxon>
        <taxon>Rhabditina</taxon>
        <taxon>Rhabditomorpha</taxon>
        <taxon>Strongyloidea</taxon>
        <taxon>Metastrongylidae</taxon>
        <taxon>Parelaphostrongylus</taxon>
    </lineage>
</organism>
<sequence>MRVIHIIKAFQVTFAITAIYLLLSVAELCELNEQTTIGDASVEKTYARLLGIEKLAVREVTNYTDTYPSTEADTSERYNGQETTPIERREVGKLANNEGLSVATNKTVKGVLKKLRNSAESTIFPKRGDSSTAALEVHNKREASATNNDLNTHLLNNSAEKISQKIGVGNIVGIGDVTVPYAAAIRVPVACLTLSIVIACFTVMKTDAPLHREILSRIFAENIPQVLFWTISGITLLVIRRNWYSKWDGALFGTFVPDYPDNWYFVQVICNVMVIVVLAELCCYDHMFYKIRIADMFGDYRVGRRPESEYPIYTVILEIIEEDAP</sequence>
<evidence type="ECO:0000313" key="4">
    <source>
        <dbReference type="Proteomes" id="UP001196413"/>
    </source>
</evidence>
<reference evidence="3" key="1">
    <citation type="submission" date="2021-06" db="EMBL/GenBank/DDBJ databases">
        <title>Parelaphostrongylus tenuis whole genome reference sequence.</title>
        <authorList>
            <person name="Garwood T.J."/>
            <person name="Larsen P.A."/>
            <person name="Fountain-Jones N.M."/>
            <person name="Garbe J.R."/>
            <person name="Macchietto M.G."/>
            <person name="Kania S.A."/>
            <person name="Gerhold R.W."/>
            <person name="Richards J.E."/>
            <person name="Wolf T.M."/>
        </authorList>
    </citation>
    <scope>NUCLEOTIDE SEQUENCE</scope>
    <source>
        <strain evidence="3">MNPRO001-30</strain>
        <tissue evidence="3">Meninges</tissue>
    </source>
</reference>
<evidence type="ECO:0000256" key="1">
    <source>
        <dbReference type="SAM" id="MobiDB-lite"/>
    </source>
</evidence>
<keyword evidence="2" id="KW-1133">Transmembrane helix</keyword>
<dbReference type="EMBL" id="JAHQIW010002797">
    <property type="protein sequence ID" value="KAJ1356417.1"/>
    <property type="molecule type" value="Genomic_DNA"/>
</dbReference>
<feature type="transmembrane region" description="Helical" evidence="2">
    <location>
        <begin position="225"/>
        <end position="243"/>
    </location>
</feature>
<evidence type="ECO:0000256" key="2">
    <source>
        <dbReference type="SAM" id="Phobius"/>
    </source>
</evidence>
<proteinExistence type="predicted"/>
<accession>A0AAD5MD53</accession>
<dbReference type="Proteomes" id="UP001196413">
    <property type="component" value="Unassembled WGS sequence"/>
</dbReference>
<comment type="caution">
    <text evidence="3">The sequence shown here is derived from an EMBL/GenBank/DDBJ whole genome shotgun (WGS) entry which is preliminary data.</text>
</comment>
<protein>
    <submittedName>
        <fullName evidence="3">Uncharacterized protein</fullName>
    </submittedName>
</protein>
<keyword evidence="4" id="KW-1185">Reference proteome</keyword>
<evidence type="ECO:0000313" key="3">
    <source>
        <dbReference type="EMBL" id="KAJ1356417.1"/>
    </source>
</evidence>
<feature type="transmembrane region" description="Helical" evidence="2">
    <location>
        <begin position="263"/>
        <end position="284"/>
    </location>
</feature>